<sequence>MKDYKLRGRAFLSKKLYIKVITTAALLSACALPAHAATTFTDIDGSYAKDAIVKLAESGILNGKGNGKFDPTGTIERQDFAIILAKALGLDVSAPPASATFQDVPAANYAYSAVEAAVKAGLINGYGNGVFGNGNNLSRQDLAVILVRALGVDAAGKAADLKFSDAASISGYAKDAVAAAVELGLISGYPNGTFKPDGSAQRQEVASLTSKFIETLDTLKGEDSSPDTKPSEGDTDASKQPETTPAASGTDSGGGTLIAGRGNSNSSGGGSGTNRPDTTAPTVTVVSASPVKIGQAVAVKSSEAGYVYLVPAAKNPLTKADLDALVSAASASGAAVSAAGGMAEIPTSGLTEGDYKVYAVDAAGNVSAPSAPVSLTAAQELPLEIKLAEGAALYLNSVLLPDQAAVTISSGDTSESERAEYSYNKRNIRDFLQVKRGETAGSIKYAPEKGAFNVADSSTHAVIATVTLSTYSDLVSIIPSNDGIIMIPVKEATENTEASLFFNLWENGVVLGSQELRITFDETPPTVTGSTYNEDGTISLTFSEDLSVSPDFGGITLDFSASGDFTDEDTKHLNPFGDYTVTMLSRHEFRIELNPSTAAYLKLQSPGRFRIVAIGGWDFARNPVMLSEPVFIDIPGEAEITPEEAPK</sequence>
<feature type="domain" description="SLH" evidence="3">
    <location>
        <begin position="97"/>
        <end position="160"/>
    </location>
</feature>
<dbReference type="PROSITE" id="PS51257">
    <property type="entry name" value="PROKAR_LIPOPROTEIN"/>
    <property type="match status" value="1"/>
</dbReference>
<dbReference type="PATRIC" id="fig|44252.3.peg.5752"/>
<evidence type="ECO:0000313" key="4">
    <source>
        <dbReference type="EMBL" id="KFM94452.1"/>
    </source>
</evidence>
<evidence type="ECO:0000313" key="7">
    <source>
        <dbReference type="Proteomes" id="UP000442469"/>
    </source>
</evidence>
<proteinExistence type="predicted"/>
<dbReference type="Pfam" id="PF00395">
    <property type="entry name" value="SLH"/>
    <property type="match status" value="3"/>
</dbReference>
<dbReference type="HOGENOM" id="CLU_458449_0_0_9"/>
<dbReference type="STRING" id="44252.DJ90_1474"/>
<evidence type="ECO:0000313" key="5">
    <source>
        <dbReference type="EMBL" id="MUG21211.1"/>
    </source>
</evidence>
<dbReference type="PANTHER" id="PTHR43308">
    <property type="entry name" value="OUTER MEMBRANE PROTEIN ALPHA-RELATED"/>
    <property type="match status" value="1"/>
</dbReference>
<dbReference type="Proteomes" id="UP000442469">
    <property type="component" value="Unassembled WGS sequence"/>
</dbReference>
<feature type="domain" description="SLH" evidence="3">
    <location>
        <begin position="163"/>
        <end position="223"/>
    </location>
</feature>
<name>A0A090Y9F0_PAEMA</name>
<feature type="region of interest" description="Disordered" evidence="1">
    <location>
        <begin position="216"/>
        <end position="283"/>
    </location>
</feature>
<evidence type="ECO:0000259" key="3">
    <source>
        <dbReference type="PROSITE" id="PS51272"/>
    </source>
</evidence>
<accession>A0A090Y9F0</accession>
<feature type="signal peptide" evidence="2">
    <location>
        <begin position="1"/>
        <end position="36"/>
    </location>
</feature>
<evidence type="ECO:0000256" key="2">
    <source>
        <dbReference type="SAM" id="SignalP"/>
    </source>
</evidence>
<keyword evidence="2" id="KW-0732">Signal</keyword>
<dbReference type="Proteomes" id="UP000029278">
    <property type="component" value="Unassembled WGS sequence"/>
</dbReference>
<dbReference type="OrthoDB" id="5845122at2"/>
<feature type="domain" description="SLH" evidence="3">
    <location>
        <begin position="35"/>
        <end position="96"/>
    </location>
</feature>
<protein>
    <recommendedName>
        <fullName evidence="3">SLH domain-containing protein</fullName>
    </recommendedName>
</protein>
<evidence type="ECO:0000256" key="1">
    <source>
        <dbReference type="SAM" id="MobiDB-lite"/>
    </source>
</evidence>
<comment type="caution">
    <text evidence="4">The sequence shown here is derived from an EMBL/GenBank/DDBJ whole genome shotgun (WGS) entry which is preliminary data.</text>
</comment>
<evidence type="ECO:0000313" key="6">
    <source>
        <dbReference type="Proteomes" id="UP000029278"/>
    </source>
</evidence>
<dbReference type="EMBL" id="JMQA01000047">
    <property type="protein sequence ID" value="KFM94452.1"/>
    <property type="molecule type" value="Genomic_DNA"/>
</dbReference>
<feature type="compositionally biased region" description="Polar residues" evidence="1">
    <location>
        <begin position="240"/>
        <end position="250"/>
    </location>
</feature>
<dbReference type="AlphaFoldDB" id="A0A090Y9F0"/>
<dbReference type="InterPro" id="IPR001119">
    <property type="entry name" value="SLH_dom"/>
</dbReference>
<keyword evidence="6" id="KW-1185">Reference proteome</keyword>
<gene>
    <name evidence="4" type="ORF">DJ90_1474</name>
    <name evidence="5" type="ORF">GNQ08_02025</name>
</gene>
<dbReference type="InterPro" id="IPR051465">
    <property type="entry name" value="Cell_Envelope_Struct_Comp"/>
</dbReference>
<feature type="compositionally biased region" description="Basic and acidic residues" evidence="1">
    <location>
        <begin position="229"/>
        <end position="239"/>
    </location>
</feature>
<organism evidence="4 6">
    <name type="scientific">Paenibacillus macerans</name>
    <name type="common">Bacillus macerans</name>
    <dbReference type="NCBI Taxonomy" id="44252"/>
    <lineage>
        <taxon>Bacteria</taxon>
        <taxon>Bacillati</taxon>
        <taxon>Bacillota</taxon>
        <taxon>Bacilli</taxon>
        <taxon>Bacillales</taxon>
        <taxon>Paenibacillaceae</taxon>
        <taxon>Paenibacillus</taxon>
    </lineage>
</organism>
<feature type="chain" id="PRO_5036290801" description="SLH domain-containing protein" evidence="2">
    <location>
        <begin position="37"/>
        <end position="647"/>
    </location>
</feature>
<dbReference type="PROSITE" id="PS51272">
    <property type="entry name" value="SLH"/>
    <property type="match status" value="3"/>
</dbReference>
<dbReference type="EMBL" id="WNZZ01000001">
    <property type="protein sequence ID" value="MUG21211.1"/>
    <property type="molecule type" value="Genomic_DNA"/>
</dbReference>
<reference evidence="4 6" key="1">
    <citation type="submission" date="2014-04" db="EMBL/GenBank/DDBJ databases">
        <authorList>
            <person name="Bishop-Lilly K.A."/>
            <person name="Broomall S.M."/>
            <person name="Chain P.S."/>
            <person name="Chertkov O."/>
            <person name="Coyne S.R."/>
            <person name="Daligault H.E."/>
            <person name="Davenport K.W."/>
            <person name="Erkkila T."/>
            <person name="Frey K.G."/>
            <person name="Gibbons H.S."/>
            <person name="Gu W."/>
            <person name="Jaissle J."/>
            <person name="Johnson S.L."/>
            <person name="Koroleva G.I."/>
            <person name="Ladner J.T."/>
            <person name="Lo C.-C."/>
            <person name="Minogue T.D."/>
            <person name="Munk C."/>
            <person name="Palacios G.F."/>
            <person name="Redden C.L."/>
            <person name="Rosenzweig C.N."/>
            <person name="Scholz M.B."/>
            <person name="Teshima H."/>
            <person name="Xu Y."/>
        </authorList>
    </citation>
    <scope>NUCLEOTIDE SEQUENCE [LARGE SCALE GENOMIC DNA]</scope>
    <source>
        <strain evidence="4 6">8244</strain>
    </source>
</reference>
<reference evidence="5 7" key="2">
    <citation type="submission" date="2019-11" db="EMBL/GenBank/DDBJ databases">
        <title>Draft genome sequences of five Paenibacillus species of dairy origin.</title>
        <authorList>
            <person name="Olajide A.M."/>
            <person name="Chen S."/>
            <person name="Lapointe G."/>
        </authorList>
    </citation>
    <scope>NUCLEOTIDE SEQUENCE [LARGE SCALE GENOMIC DNA]</scope>
    <source>
        <strain evidence="5 7">3CT49</strain>
    </source>
</reference>